<dbReference type="PANTHER" id="PTHR23500:SF567">
    <property type="entry name" value="SUGAR TRANSPORT PROTEIN 12-LIKE"/>
    <property type="match status" value="1"/>
</dbReference>
<feature type="non-terminal residue" evidence="8">
    <location>
        <position position="330"/>
    </location>
</feature>
<reference evidence="8 9" key="1">
    <citation type="submission" date="2023-12" db="EMBL/GenBank/DDBJ databases">
        <title>A high-quality genome assembly for Dillenia turbinata (Dilleniales).</title>
        <authorList>
            <person name="Chanderbali A."/>
        </authorList>
    </citation>
    <scope>NUCLEOTIDE SEQUENCE [LARGE SCALE GENOMIC DNA]</scope>
    <source>
        <strain evidence="8">LSX21</strain>
        <tissue evidence="8">Leaf</tissue>
    </source>
</reference>
<dbReference type="GO" id="GO:0015144">
    <property type="term" value="F:carbohydrate transmembrane transporter activity"/>
    <property type="evidence" value="ECO:0007669"/>
    <property type="project" value="InterPro"/>
</dbReference>
<dbReference type="GO" id="GO:0016020">
    <property type="term" value="C:membrane"/>
    <property type="evidence" value="ECO:0007669"/>
    <property type="project" value="UniProtKB-SubCell"/>
</dbReference>
<keyword evidence="4 7" id="KW-0812">Transmembrane</keyword>
<feature type="transmembrane region" description="Helical" evidence="7">
    <location>
        <begin position="82"/>
        <end position="101"/>
    </location>
</feature>
<comment type="subcellular location">
    <subcellularLocation>
        <location evidence="1">Membrane</location>
    </subcellularLocation>
</comment>
<dbReference type="AlphaFoldDB" id="A0AAN8W1Z8"/>
<organism evidence="8 9">
    <name type="scientific">Dillenia turbinata</name>
    <dbReference type="NCBI Taxonomy" id="194707"/>
    <lineage>
        <taxon>Eukaryota</taxon>
        <taxon>Viridiplantae</taxon>
        <taxon>Streptophyta</taxon>
        <taxon>Embryophyta</taxon>
        <taxon>Tracheophyta</taxon>
        <taxon>Spermatophyta</taxon>
        <taxon>Magnoliopsida</taxon>
        <taxon>eudicotyledons</taxon>
        <taxon>Gunneridae</taxon>
        <taxon>Pentapetalae</taxon>
        <taxon>Dilleniales</taxon>
        <taxon>Dilleniaceae</taxon>
        <taxon>Dillenia</taxon>
    </lineage>
</organism>
<evidence type="ECO:0000313" key="9">
    <source>
        <dbReference type="Proteomes" id="UP001370490"/>
    </source>
</evidence>
<gene>
    <name evidence="8" type="ORF">RJ641_027216</name>
</gene>
<dbReference type="Gene3D" id="1.20.1250.20">
    <property type="entry name" value="MFS general substrate transporter like domains"/>
    <property type="match status" value="1"/>
</dbReference>
<dbReference type="PANTHER" id="PTHR23500">
    <property type="entry name" value="SOLUTE CARRIER FAMILY 2, FACILITATED GLUCOSE TRANSPORTER"/>
    <property type="match status" value="1"/>
</dbReference>
<evidence type="ECO:0000256" key="5">
    <source>
        <dbReference type="ARBA" id="ARBA00022989"/>
    </source>
</evidence>
<keyword evidence="8" id="KW-0762">Sugar transport</keyword>
<evidence type="ECO:0000256" key="4">
    <source>
        <dbReference type="ARBA" id="ARBA00022692"/>
    </source>
</evidence>
<proteinExistence type="inferred from homology"/>
<evidence type="ECO:0000256" key="6">
    <source>
        <dbReference type="ARBA" id="ARBA00023136"/>
    </source>
</evidence>
<keyword evidence="9" id="KW-1185">Reference proteome</keyword>
<comment type="caution">
    <text evidence="8">The sequence shown here is derived from an EMBL/GenBank/DDBJ whole genome shotgun (WGS) entry which is preliminary data.</text>
</comment>
<evidence type="ECO:0000313" key="8">
    <source>
        <dbReference type="EMBL" id="KAK6941839.1"/>
    </source>
</evidence>
<feature type="transmembrane region" description="Helical" evidence="7">
    <location>
        <begin position="40"/>
        <end position="62"/>
    </location>
</feature>
<keyword evidence="5 7" id="KW-1133">Transmembrane helix</keyword>
<dbReference type="InterPro" id="IPR036259">
    <property type="entry name" value="MFS_trans_sf"/>
</dbReference>
<evidence type="ECO:0000256" key="2">
    <source>
        <dbReference type="ARBA" id="ARBA00010992"/>
    </source>
</evidence>
<name>A0AAN8W1Z8_9MAGN</name>
<accession>A0AAN8W1Z8</accession>
<keyword evidence="3" id="KW-0813">Transport</keyword>
<dbReference type="EMBL" id="JBAMMX010000004">
    <property type="protein sequence ID" value="KAK6941839.1"/>
    <property type="molecule type" value="Genomic_DNA"/>
</dbReference>
<protein>
    <submittedName>
        <fullName evidence="8">Major facilitator, sugar transporter-like</fullName>
    </submittedName>
</protein>
<comment type="similarity">
    <text evidence="2">Belongs to the major facilitator superfamily. Sugar transporter (TC 2.A.1.1) family.</text>
</comment>
<evidence type="ECO:0000256" key="1">
    <source>
        <dbReference type="ARBA" id="ARBA00004370"/>
    </source>
</evidence>
<dbReference type="Proteomes" id="UP001370490">
    <property type="component" value="Unassembled WGS sequence"/>
</dbReference>
<dbReference type="Pfam" id="PF00083">
    <property type="entry name" value="Sugar_tr"/>
    <property type="match status" value="1"/>
</dbReference>
<evidence type="ECO:0000256" key="7">
    <source>
        <dbReference type="SAM" id="Phobius"/>
    </source>
</evidence>
<dbReference type="InterPro" id="IPR005828">
    <property type="entry name" value="MFS_sugar_transport-like"/>
</dbReference>
<feature type="transmembrane region" description="Helical" evidence="7">
    <location>
        <begin position="113"/>
        <end position="131"/>
    </location>
</feature>
<dbReference type="InterPro" id="IPR045262">
    <property type="entry name" value="STP/PLT_plant"/>
</dbReference>
<sequence>MDTPITDGACVGCLCHPCDDERGKSIQHVTTRRLGRKVSFGGTVSLFGALVNVVAMDLTMLNFGRILLGIGLGFSDQGLIEFAFPIIHHHCILVANIVNYFTNKIKVPLGRHVSLGGAAFPAFFAVSTLILPDTPIFMLGHAKAEQAHQLLCRTRGIDNMQTEVNDLRAAAGGSKRVTHPLKIVAMRKYRPKLQCPFSFPCSTYSQASILSCSLLLSSSRAPDLELVLLLCLLSSRICSVPCGRKRSPSLRRYPMLLSGYIVVAILIGWKFGPSEEVEYLPEWFPYKVQCCMYTFVHAFVWSWGPLGWLVPSEIFLLSNSCTIHYSFSKH</sequence>
<keyword evidence="6 7" id="KW-0472">Membrane</keyword>
<dbReference type="SUPFAM" id="SSF103473">
    <property type="entry name" value="MFS general substrate transporter"/>
    <property type="match status" value="1"/>
</dbReference>
<evidence type="ECO:0000256" key="3">
    <source>
        <dbReference type="ARBA" id="ARBA00022448"/>
    </source>
</evidence>